<dbReference type="GO" id="GO:0005509">
    <property type="term" value="F:calcium ion binding"/>
    <property type="evidence" value="ECO:0007669"/>
    <property type="project" value="InterPro"/>
</dbReference>
<keyword evidence="5" id="KW-1185">Reference proteome</keyword>
<dbReference type="PANTHER" id="PTHR38340">
    <property type="entry name" value="S-LAYER PROTEIN"/>
    <property type="match status" value="1"/>
</dbReference>
<dbReference type="eggNOG" id="COG2931">
    <property type="taxonomic scope" value="Bacteria"/>
</dbReference>
<comment type="caution">
    <text evidence="4">The sequence shown here is derived from an EMBL/GenBank/DDBJ whole genome shotgun (WGS) entry which is preliminary data.</text>
</comment>
<dbReference type="AlphaFoldDB" id="A0A073IL76"/>
<organism evidence="4 5">
    <name type="scientific">Sulfitobacter donghicola DSW-25 = KCTC 12864 = JCM 14565</name>
    <dbReference type="NCBI Taxonomy" id="1300350"/>
    <lineage>
        <taxon>Bacteria</taxon>
        <taxon>Pseudomonadati</taxon>
        <taxon>Pseudomonadota</taxon>
        <taxon>Alphaproteobacteria</taxon>
        <taxon>Rhodobacterales</taxon>
        <taxon>Roseobacteraceae</taxon>
        <taxon>Sulfitobacter</taxon>
    </lineage>
</organism>
<dbReference type="Gene3D" id="2.150.10.10">
    <property type="entry name" value="Serralysin-like metalloprotease, C-terminal"/>
    <property type="match status" value="3"/>
</dbReference>
<feature type="compositionally biased region" description="Basic and acidic residues" evidence="3">
    <location>
        <begin position="179"/>
        <end position="196"/>
    </location>
</feature>
<dbReference type="InterPro" id="IPR001343">
    <property type="entry name" value="Hemolysn_Ca-bd"/>
</dbReference>
<feature type="region of interest" description="Disordered" evidence="3">
    <location>
        <begin position="153"/>
        <end position="172"/>
    </location>
</feature>
<dbReference type="InterPro" id="IPR011049">
    <property type="entry name" value="Serralysin-like_metalloprot_C"/>
</dbReference>
<evidence type="ECO:0000256" key="3">
    <source>
        <dbReference type="SAM" id="MobiDB-lite"/>
    </source>
</evidence>
<proteinExistence type="predicted"/>
<protein>
    <submittedName>
        <fullName evidence="4">Hemolysin expression modulating protein</fullName>
    </submittedName>
</protein>
<dbReference type="PANTHER" id="PTHR38340:SF1">
    <property type="entry name" value="S-LAYER PROTEIN"/>
    <property type="match status" value="1"/>
</dbReference>
<feature type="region of interest" description="Disordered" evidence="3">
    <location>
        <begin position="179"/>
        <end position="247"/>
    </location>
</feature>
<reference evidence="4 5" key="1">
    <citation type="submission" date="2014-01" db="EMBL/GenBank/DDBJ databases">
        <title>Sulfitobacter donghicola JCM 14565 Genome Sequencing.</title>
        <authorList>
            <person name="Lai Q."/>
            <person name="Hong Z."/>
        </authorList>
    </citation>
    <scope>NUCLEOTIDE SEQUENCE [LARGE SCALE GENOMIC DNA]</scope>
    <source>
        <strain evidence="4 5">JCM 14565</strain>
    </source>
</reference>
<dbReference type="PROSITE" id="PS00330">
    <property type="entry name" value="HEMOLYSIN_CALCIUM"/>
    <property type="match status" value="1"/>
</dbReference>
<evidence type="ECO:0000313" key="4">
    <source>
        <dbReference type="EMBL" id="KEJ90345.1"/>
    </source>
</evidence>
<dbReference type="InterPro" id="IPR018511">
    <property type="entry name" value="Hemolysin-typ_Ca-bd_CS"/>
</dbReference>
<dbReference type="RefSeq" id="WP_052033035.1">
    <property type="nucleotide sequence ID" value="NZ_JAMC01000001.1"/>
</dbReference>
<dbReference type="Pfam" id="PF00353">
    <property type="entry name" value="HemolysinCabind"/>
    <property type="match status" value="2"/>
</dbReference>
<dbReference type="PRINTS" id="PR00313">
    <property type="entry name" value="CABNDNGRPT"/>
</dbReference>
<comment type="subcellular location">
    <subcellularLocation>
        <location evidence="1">Secreted</location>
    </subcellularLocation>
</comment>
<sequence>MAIITEGIDAAINAGASGNYGLLEGDTFNGNLGGSDTEDGINLSGLTIGQTYKVSVTVDDIAGFNALTLINHTNFHSITHHVTDGISHEVDGGAGWIRDFVTASTISIDGNTLSFEFTPLQHTSLAFQIQSNAAAEAYSVSFAPAIIENIIDGTAGNDKTNGEDGVDIMSGLAGNDQLDGKAGDDVLDGGDGKDKLTGGLGDDTAIGGDGNDLLEGGSGNDLLQGGSRNDRLHGGDDDDILEGGNGNDKLYGDAGDDALTGGFGKDVMSGGAGADTFHFESRSHRDTITDFENGADMLDFSAHASINSIADLSIAQNGSNTVISYGGPDSVTLLNTDMALIEETDFIF</sequence>
<keyword evidence="2" id="KW-0964">Secreted</keyword>
<dbReference type="SUPFAM" id="SSF51120">
    <property type="entry name" value="beta-Roll"/>
    <property type="match status" value="2"/>
</dbReference>
<evidence type="ECO:0000313" key="5">
    <source>
        <dbReference type="Proteomes" id="UP000027734"/>
    </source>
</evidence>
<dbReference type="Proteomes" id="UP000027734">
    <property type="component" value="Unassembled WGS sequence"/>
</dbReference>
<evidence type="ECO:0000256" key="2">
    <source>
        <dbReference type="ARBA" id="ARBA00022525"/>
    </source>
</evidence>
<dbReference type="InterPro" id="IPR050557">
    <property type="entry name" value="RTX_toxin/Mannuronan_C5-epim"/>
</dbReference>
<name>A0A073IL76_9RHOB</name>
<dbReference type="OrthoDB" id="9342475at2"/>
<dbReference type="STRING" id="1300350.Z948_1292"/>
<dbReference type="EMBL" id="JAMC01000001">
    <property type="protein sequence ID" value="KEJ90345.1"/>
    <property type="molecule type" value="Genomic_DNA"/>
</dbReference>
<gene>
    <name evidence="4" type="ORF">DSW25_00015</name>
</gene>
<accession>A0A073IL76</accession>
<dbReference type="GO" id="GO:0005576">
    <property type="term" value="C:extracellular region"/>
    <property type="evidence" value="ECO:0007669"/>
    <property type="project" value="UniProtKB-SubCell"/>
</dbReference>
<evidence type="ECO:0000256" key="1">
    <source>
        <dbReference type="ARBA" id="ARBA00004613"/>
    </source>
</evidence>